<name>A0ACB0J8Q8_TRIPR</name>
<keyword evidence="2" id="KW-1185">Reference proteome</keyword>
<sequence>MVAVGPGAANFVTEVSIVVLKNAPFNVKKWGKIPQAKLDKIVSKVLDTFDIDNTTHNNDVILETAKRLYRNHRCRFHQHFSQYNTNEIALKHKPEDISEEDWKFLVDYFSSPDYKAISERNKVNKAKQVIKHRCGRKSFQAVSYDARDPETQKEPNFQDLWRMTHTNSNGEWKDDASKEIHTKVEEACSELATAEHVDGDKDMLANIAFKSVVGERSGYSRGLGAGIKPQKGKAVTGLHEELKKECEKRHDMEMKLKDVETQLQEERKMREEMTAKFEESQRQIGEEMEKQVEAKMANMFRQMLNFQGGQSSGALNIESESNHRANNMTTDKPSSNGVSTTSQRKVRSKYIKKN</sequence>
<protein>
    <submittedName>
        <fullName evidence="1">Uncharacterized protein</fullName>
    </submittedName>
</protein>
<evidence type="ECO:0000313" key="1">
    <source>
        <dbReference type="EMBL" id="CAJ2641391.1"/>
    </source>
</evidence>
<accession>A0ACB0J8Q8</accession>
<dbReference type="EMBL" id="CASHSV030000024">
    <property type="protein sequence ID" value="CAJ2641391.1"/>
    <property type="molecule type" value="Genomic_DNA"/>
</dbReference>
<comment type="caution">
    <text evidence="1">The sequence shown here is derived from an EMBL/GenBank/DDBJ whole genome shotgun (WGS) entry which is preliminary data.</text>
</comment>
<gene>
    <name evidence="1" type="ORF">MILVUS5_LOCUS11049</name>
</gene>
<organism evidence="1 2">
    <name type="scientific">Trifolium pratense</name>
    <name type="common">Red clover</name>
    <dbReference type="NCBI Taxonomy" id="57577"/>
    <lineage>
        <taxon>Eukaryota</taxon>
        <taxon>Viridiplantae</taxon>
        <taxon>Streptophyta</taxon>
        <taxon>Embryophyta</taxon>
        <taxon>Tracheophyta</taxon>
        <taxon>Spermatophyta</taxon>
        <taxon>Magnoliopsida</taxon>
        <taxon>eudicotyledons</taxon>
        <taxon>Gunneridae</taxon>
        <taxon>Pentapetalae</taxon>
        <taxon>rosids</taxon>
        <taxon>fabids</taxon>
        <taxon>Fabales</taxon>
        <taxon>Fabaceae</taxon>
        <taxon>Papilionoideae</taxon>
        <taxon>50 kb inversion clade</taxon>
        <taxon>NPAAA clade</taxon>
        <taxon>Hologalegina</taxon>
        <taxon>IRL clade</taxon>
        <taxon>Trifolieae</taxon>
        <taxon>Trifolium</taxon>
    </lineage>
</organism>
<proteinExistence type="predicted"/>
<dbReference type="Proteomes" id="UP001177021">
    <property type="component" value="Unassembled WGS sequence"/>
</dbReference>
<reference evidence="1" key="1">
    <citation type="submission" date="2023-10" db="EMBL/GenBank/DDBJ databases">
        <authorList>
            <person name="Rodriguez Cubillos JULIANA M."/>
            <person name="De Vega J."/>
        </authorList>
    </citation>
    <scope>NUCLEOTIDE SEQUENCE</scope>
</reference>
<evidence type="ECO:0000313" key="2">
    <source>
        <dbReference type="Proteomes" id="UP001177021"/>
    </source>
</evidence>